<sequence>MSKLRPAQLGPIVGHTTASSARVWIRGSAGDEGADIDGECRTIGVIAIAWENGRRPRRRRVHYFRLRREYDRTGTFTLGEELGLKPADSAPAPLLPDTDYIVRVGTLLLDDPAPEDDSLSHDELAKRLPAAEVWLDDLEALPAEESEARFRTFPAADAPAGRLSFIVGSCRYPGLLWKTKQSDAIFEPLLREAKGQDGRDAARLLLMVGDQIYADMLNRHVPLGLADTFEEFQQRYHSAFGSRHMRRLLRQLPAYMILDDHEIEDNWSQDRVRRAESRRVFNLAIAAYRSYQWVHGPSCYGQRLFYQFQCGRYPFFAMDSRTQRYMDDVPDNLDDNHLLGRPSLADEEPSQLDLLLAWLADCQDKLGDTPKFIVSPSVFAPNPMDARSGRAGCGADRARWCEATDSWPAFPATRAALLRLIVEKRVQNVVFLSGDIHCSNIAELSLSGSAEAERLRVLSITSSAFYWPFPFADGDPSGFVHDSRAQGQEDGFDFCAGGKPHRMDYRAWNFTQEDNFCRVDLDPATAKLTVTAFGNQGQVLESGGWFGQSGKPLRAELALAPWTET</sequence>
<evidence type="ECO:0000313" key="3">
    <source>
        <dbReference type="Proteomes" id="UP000178776"/>
    </source>
</evidence>
<reference evidence="2 3" key="1">
    <citation type="submission" date="2016-10" db="EMBL/GenBank/DDBJ databases">
        <title>Chromobacterium muskegensis sp. nov., an insecticidal bacterium isolated from Sphagnum bogs.</title>
        <authorList>
            <person name="Sparks M.E."/>
            <person name="Blackburn M.B."/>
            <person name="Gundersen-Rindal D.E."/>
            <person name="Mitchell A."/>
            <person name="Farrar R."/>
            <person name="Kuhar D."/>
        </authorList>
    </citation>
    <scope>NUCLEOTIDE SEQUENCE [LARGE SCALE GENOMIC DNA]</scope>
    <source>
        <strain evidence="2 3">21-1</strain>
    </source>
</reference>
<evidence type="ECO:0000313" key="2">
    <source>
        <dbReference type="EMBL" id="AOZ50020.1"/>
    </source>
</evidence>
<name>A0A1D9LFJ3_9NEIS</name>
<dbReference type="Gene3D" id="3.60.21.70">
    <property type="entry name" value="PhoD-like phosphatase"/>
    <property type="match status" value="1"/>
</dbReference>
<dbReference type="PANTHER" id="PTHR43606:SF2">
    <property type="entry name" value="ALKALINE PHOSPHATASE FAMILY PROTEIN (AFU_ORTHOLOGUE AFUA_5G03860)"/>
    <property type="match status" value="1"/>
</dbReference>
<dbReference type="SUPFAM" id="SSF56300">
    <property type="entry name" value="Metallo-dependent phosphatases"/>
    <property type="match status" value="1"/>
</dbReference>
<dbReference type="InterPro" id="IPR018946">
    <property type="entry name" value="PhoD-like_MPP"/>
</dbReference>
<dbReference type="CDD" id="cd07389">
    <property type="entry name" value="MPP_PhoD"/>
    <property type="match status" value="1"/>
</dbReference>
<dbReference type="GeneID" id="68841248"/>
<protein>
    <recommendedName>
        <fullName evidence="1">PhoD-like phosphatase metallophosphatase domain-containing protein</fullName>
    </recommendedName>
</protein>
<feature type="domain" description="PhoD-like phosphatase metallophosphatase" evidence="1">
    <location>
        <begin position="202"/>
        <end position="446"/>
    </location>
</feature>
<dbReference type="EMBL" id="CP017707">
    <property type="protein sequence ID" value="AOZ50020.1"/>
    <property type="molecule type" value="Genomic_DNA"/>
</dbReference>
<dbReference type="InterPro" id="IPR052900">
    <property type="entry name" value="Phospholipid_Metab_Enz"/>
</dbReference>
<dbReference type="PANTHER" id="PTHR43606">
    <property type="entry name" value="PHOSPHATASE, PUTATIVE (AFU_ORTHOLOGUE AFUA_6G08710)-RELATED"/>
    <property type="match status" value="1"/>
</dbReference>
<dbReference type="AlphaFoldDB" id="A0A1D9LFJ3"/>
<dbReference type="RefSeq" id="WP_070979506.1">
    <property type="nucleotide sequence ID" value="NZ_CP017707.1"/>
</dbReference>
<dbReference type="STRING" id="1108595.BKX93_08465"/>
<dbReference type="InterPro" id="IPR029052">
    <property type="entry name" value="Metallo-depent_PP-like"/>
</dbReference>
<evidence type="ECO:0000259" key="1">
    <source>
        <dbReference type="Pfam" id="PF09423"/>
    </source>
</evidence>
<dbReference type="Pfam" id="PF09423">
    <property type="entry name" value="PhoD"/>
    <property type="match status" value="1"/>
</dbReference>
<dbReference type="Proteomes" id="UP000178776">
    <property type="component" value="Chromosome"/>
</dbReference>
<organism evidence="2 3">
    <name type="scientific">Chromobacterium vaccinii</name>
    <dbReference type="NCBI Taxonomy" id="1108595"/>
    <lineage>
        <taxon>Bacteria</taxon>
        <taxon>Pseudomonadati</taxon>
        <taxon>Pseudomonadota</taxon>
        <taxon>Betaproteobacteria</taxon>
        <taxon>Neisseriales</taxon>
        <taxon>Chromobacteriaceae</taxon>
        <taxon>Chromobacterium</taxon>
    </lineage>
</organism>
<gene>
    <name evidence="2" type="ORF">BKX93_08465</name>
</gene>
<proteinExistence type="predicted"/>
<accession>A0A1D9LFJ3</accession>
<dbReference type="InterPro" id="IPR038607">
    <property type="entry name" value="PhoD-like_sf"/>
</dbReference>
<dbReference type="KEGG" id="cvc:BKX93_08465"/>